<comment type="caution">
    <text evidence="3">The sequence shown here is derived from an EMBL/GenBank/DDBJ whole genome shotgun (WGS) entry which is preliminary data.</text>
</comment>
<protein>
    <recommendedName>
        <fullName evidence="5">Mg2+ transporter zinc transport protein</fullName>
    </recommendedName>
</protein>
<evidence type="ECO:0000256" key="1">
    <source>
        <dbReference type="SAM" id="MobiDB-lite"/>
    </source>
</evidence>
<feature type="transmembrane region" description="Helical" evidence="2">
    <location>
        <begin position="1349"/>
        <end position="1369"/>
    </location>
</feature>
<name>A0ABR3TGQ2_9PEZI</name>
<evidence type="ECO:0008006" key="5">
    <source>
        <dbReference type="Google" id="ProtNLM"/>
    </source>
</evidence>
<accession>A0ABR3TGQ2</accession>
<gene>
    <name evidence="3" type="ORF">SLS58_008723</name>
</gene>
<organism evidence="3 4">
    <name type="scientific">Diplodia intermedia</name>
    <dbReference type="NCBI Taxonomy" id="856260"/>
    <lineage>
        <taxon>Eukaryota</taxon>
        <taxon>Fungi</taxon>
        <taxon>Dikarya</taxon>
        <taxon>Ascomycota</taxon>
        <taxon>Pezizomycotina</taxon>
        <taxon>Dothideomycetes</taxon>
        <taxon>Dothideomycetes incertae sedis</taxon>
        <taxon>Botryosphaeriales</taxon>
        <taxon>Botryosphaeriaceae</taxon>
        <taxon>Diplodia</taxon>
    </lineage>
</organism>
<evidence type="ECO:0000256" key="2">
    <source>
        <dbReference type="SAM" id="Phobius"/>
    </source>
</evidence>
<proteinExistence type="predicted"/>
<feature type="region of interest" description="Disordered" evidence="1">
    <location>
        <begin position="121"/>
        <end position="141"/>
    </location>
</feature>
<dbReference type="EMBL" id="JAKEKT020000076">
    <property type="protein sequence ID" value="KAL1638691.1"/>
    <property type="molecule type" value="Genomic_DNA"/>
</dbReference>
<keyword evidence="2" id="KW-0812">Transmembrane</keyword>
<keyword evidence="2" id="KW-1133">Transmembrane helix</keyword>
<feature type="transmembrane region" description="Helical" evidence="2">
    <location>
        <begin position="1381"/>
        <end position="1402"/>
    </location>
</feature>
<evidence type="ECO:0000313" key="3">
    <source>
        <dbReference type="EMBL" id="KAL1638691.1"/>
    </source>
</evidence>
<feature type="compositionally biased region" description="Low complexity" evidence="1">
    <location>
        <begin position="41"/>
        <end position="60"/>
    </location>
</feature>
<evidence type="ECO:0000313" key="4">
    <source>
        <dbReference type="Proteomes" id="UP001521184"/>
    </source>
</evidence>
<reference evidence="3 4" key="1">
    <citation type="journal article" date="2023" name="Plant Dis.">
        <title>First Report of Diplodia intermedia Causing Canker and Dieback Diseases on Apple Trees in Canada.</title>
        <authorList>
            <person name="Ellouze W."/>
            <person name="Ilyukhin E."/>
            <person name="Sulman M."/>
            <person name="Ali S."/>
        </authorList>
    </citation>
    <scope>NUCLEOTIDE SEQUENCE [LARGE SCALE GENOMIC DNA]</scope>
    <source>
        <strain evidence="3 4">M45-28</strain>
    </source>
</reference>
<keyword evidence="4" id="KW-1185">Reference proteome</keyword>
<feature type="compositionally biased region" description="Polar residues" evidence="1">
    <location>
        <begin position="131"/>
        <end position="141"/>
    </location>
</feature>
<feature type="region of interest" description="Disordered" evidence="1">
    <location>
        <begin position="834"/>
        <end position="854"/>
    </location>
</feature>
<feature type="region of interest" description="Disordered" evidence="1">
    <location>
        <begin position="904"/>
        <end position="940"/>
    </location>
</feature>
<dbReference type="Proteomes" id="UP001521184">
    <property type="component" value="Unassembled WGS sequence"/>
</dbReference>
<feature type="region of interest" description="Disordered" evidence="1">
    <location>
        <begin position="265"/>
        <end position="321"/>
    </location>
</feature>
<dbReference type="Gene3D" id="1.20.58.340">
    <property type="entry name" value="Magnesium transport protein CorA, transmembrane region"/>
    <property type="match status" value="1"/>
</dbReference>
<feature type="region of interest" description="Disordered" evidence="1">
    <location>
        <begin position="1"/>
        <end position="26"/>
    </location>
</feature>
<feature type="compositionally biased region" description="Polar residues" evidence="1">
    <location>
        <begin position="306"/>
        <end position="321"/>
    </location>
</feature>
<keyword evidence="2" id="KW-0472">Membrane</keyword>
<feature type="region of interest" description="Disordered" evidence="1">
    <location>
        <begin position="41"/>
        <end position="82"/>
    </location>
</feature>
<feature type="compositionally biased region" description="Basic and acidic residues" evidence="1">
    <location>
        <begin position="265"/>
        <end position="287"/>
    </location>
</feature>
<sequence>MDDPDTSSNSAGAAEEKPSWSNLCTSLPDDDSVERYIYETADSASSSITSNDSDNTSITDEVSAHSATPVAVGSTDSGSTITDAASTRHCRTFIEFSENEVVSTPSEESIKECLSDIHIGEKSDIGKPHGQQASSSFGDEEGTTASVNMYGDILQISRFLGGGPTDHFCVDPGDNEYHWPKHRPFLVEERAEWLWDLAKTPAEGVGLRLERPSEQPTRIEQDPPGLAYIDYRWPRFTYSTANFDVVRQYFSKRGAIIQQCKFKRKETTEHQTTPDDVREGDQQKESLEDPVPNASSHATSPPDDPSISTLQDESNDTAVSQVDSPAWPIFKLETNFFIRNLDRYDDNEFNKDELTSRNYHFVLGPNSHSLLVVHQRPFSTMSTAQQSAEVVGLVIMPFVNGEVCKVENVEGWNDYNGNPQYRIEHEAHNGSKELETTISYRLQRLRTANNPWQSLLIRASDIDVPVNGHLSEISLSSTTYLDFIMKRNVQHILHAFQFLLEMYPRVKEKSDDDDTAAEHLLLRLRRTCHGHLNWLFQEHRFRDGEFSNNSDITGKAHYTSTTNHCLQSTARIFIQAKSYLDAVGESNDQSIESLKRRVGSHIDSWIASLQRRDPRDNFVFGPKEYKEDAMYFLRNQALVWAALEAIEELDLDQSNLRIYLPETARKKMRKRFITENPVSHGRMLAVRRSTLESSFRITDGESPLFYHSSFLHTRDVGDDEKPNLIKEWENLVDAQRYHKKNQDMDWTSPVCYGVAMMMAKQGKSVNSKSASDMFDEATTILLRSCLPNGLFAGLLDRRTRAPVFHDSVDYQGDYWWDSFELPYLLCKAGVEPKESQSKKQGQPKSGPPQLDMGESGRKMIMEEYMSFKNLLEHQGLIDGRNISEYPDEWLWECPDFLHYIPSEEKESRPLSTQQSSDLDSEEETDSIHSLQDGEADLNPRRHECSIPGPESRQILEAASVDVVGLIAHDMGECTDKKAQFVRNCDIEDRMCQCRASKREALIKKGIMWLPWGHKDTPNFCLSAASESQKPGLTAFFERHQYHEKFFFDDPTAADNSWVTEFQLSFYQLHDDKNGAQRNSQGKETSMALERSFDVDDALLSKKPSQGTHKVIRRGTMGFRFYGDFFDRYWNCHFVEQNRKDGPDKLAKKGPIDFLDQALALPEKLPHRHSAKKGQEKQKEPWRQRKLLELLIFDQMIEEINKSTETILEEIRRAFRNPKEATSDPSNNEKPDALLLSQMDSKTYFLFSQKWQTLEQLLQILEDDLAETLLRVSSWERREKDRGSERPRWTKKDERSYRGDLRKMLVSNSKRVAQLRRLQASVQSLRASLSSKRDSIRDDLSLRGSEDIRYFTYVTVVFLPLGFASSMFSMSGSPTNATVGSMVVTAVIALFTTSIVLWAMSWYHNPKRWQARWEKLKKLKGIFSSQDEREGDVEKGQS</sequence>
<feature type="compositionally biased region" description="Polar residues" evidence="1">
    <location>
        <begin position="1"/>
        <end position="11"/>
    </location>
</feature>